<accession>A0AAD3HEH1</accession>
<keyword evidence="4" id="KW-1185">Reference proteome</keyword>
<protein>
    <recommendedName>
        <fullName evidence="2">Rab3-GAP regulatory subunit N-terminal domain-containing protein</fullName>
    </recommendedName>
</protein>
<dbReference type="PANTHER" id="PTHR12472">
    <property type="entry name" value="RAB3-GAP REGULATORY DOMAIN"/>
    <property type="match status" value="1"/>
</dbReference>
<evidence type="ECO:0000256" key="1">
    <source>
        <dbReference type="SAM" id="MobiDB-lite"/>
    </source>
</evidence>
<evidence type="ECO:0000313" key="4">
    <source>
        <dbReference type="Proteomes" id="UP001054902"/>
    </source>
</evidence>
<comment type="caution">
    <text evidence="3">The sequence shown here is derived from an EMBL/GenBank/DDBJ whole genome shotgun (WGS) entry which is preliminary data.</text>
</comment>
<gene>
    <name evidence="3" type="ORF">CTEN210_16837</name>
</gene>
<feature type="compositionally biased region" description="Basic and acidic residues" evidence="1">
    <location>
        <begin position="231"/>
        <end position="249"/>
    </location>
</feature>
<feature type="domain" description="Rab3-GAP regulatory subunit N-terminal" evidence="2">
    <location>
        <begin position="561"/>
        <end position="670"/>
    </location>
</feature>
<dbReference type="EMBL" id="BLLK01000069">
    <property type="protein sequence ID" value="GFH60361.1"/>
    <property type="molecule type" value="Genomic_DNA"/>
</dbReference>
<dbReference type="Proteomes" id="UP001054902">
    <property type="component" value="Unassembled WGS sequence"/>
</dbReference>
<dbReference type="InterPro" id="IPR026059">
    <property type="entry name" value="Rab3GAP2"/>
</dbReference>
<dbReference type="PANTHER" id="PTHR12472:SF0">
    <property type="entry name" value="RAB3 GTPASE-ACTIVATING PROTEIN NON-CATALYTIC SUBUNIT"/>
    <property type="match status" value="1"/>
</dbReference>
<proteinExistence type="predicted"/>
<dbReference type="Pfam" id="PF14655">
    <property type="entry name" value="RAB3GAP2_N"/>
    <property type="match status" value="1"/>
</dbReference>
<reference evidence="3 4" key="1">
    <citation type="journal article" date="2021" name="Sci. Rep.">
        <title>The genome of the diatom Chaetoceros tenuissimus carries an ancient integrated fragment of an extant virus.</title>
        <authorList>
            <person name="Hongo Y."/>
            <person name="Kimura K."/>
            <person name="Takaki Y."/>
            <person name="Yoshida Y."/>
            <person name="Baba S."/>
            <person name="Kobayashi G."/>
            <person name="Nagasaki K."/>
            <person name="Hano T."/>
            <person name="Tomaru Y."/>
        </authorList>
    </citation>
    <scope>NUCLEOTIDE SEQUENCE [LARGE SCALE GENOMIC DNA]</scope>
    <source>
        <strain evidence="3 4">NIES-3715</strain>
    </source>
</reference>
<feature type="region of interest" description="Disordered" evidence="1">
    <location>
        <begin position="231"/>
        <end position="273"/>
    </location>
</feature>
<evidence type="ECO:0000313" key="3">
    <source>
        <dbReference type="EMBL" id="GFH60361.1"/>
    </source>
</evidence>
<dbReference type="InterPro" id="IPR032839">
    <property type="entry name" value="RAB3GAP_N"/>
</dbReference>
<sequence length="1582" mass="178394">MERERRRSRSRSKLKKRRSLSRVVRKRKPLKIDCSSLLNHLKLIQKSIFLRNANLKSVKPNVNMYSFQSQKASDDEQSSKIVVQDWYILVASTPYAISAQLVSIPTNDDELPDIVVPDFIHCTPISVWTCQGADEGESNKRYSKNYLEMLSCDPRIIIQEPANSLSHSEYLQVAIVCGTDQCRVLSIQLSIFAYVGIGGGDEGRYVLSKTQKEEHIVEPLKLDSEESIAREYERRKRERESRKDGKSDDGTNSVTSASRDDASSSHSVNPLDNDNFQPFCPQGGVQSISSIYKCQNRSDCGLDIDENIQDRVHVMGAAQVSIDEFLWVTYGDGTFVRMPKWAFFGLANVSDLDHPSQLYRDLVFKGRLDLKNPSIGDDKKAFDHVIVPFPSHFQTLLSQPADIASSSENVIVFPDLDFGQDDEDLDDEDTEPEQDVVEKYHEFFEALCYKKITSTDDKFPTLAFYTNEDQLFSNTHNEAEEEIHMSTVESLIRGGTSIIGGTASMAKSMLGGMIGVFGYRKKQEDSTVDVTEIGISDSDDRSEYENEQNPGSILFPSLREKSTVLFLGTAHFDPPRKITHVTIDPHHGSLAACADNFGRVQLIDLETKETIRLWKGFREATCHWIVFPYTIDDEIHMIKYLAIHSKQRNVVEIFRMNEGPRIGKFDVKSDGVSLVQCPISPANGDVFQRSFELRLSRNSTKNSILKEICVVDDELIKASRHGKQAVNASYGESGLTPIQKRAQEGTIQMQQLKQLISSESAIPSQLMVVYETLTQITALSDLSKALDLLALSTRLTEIGATDSCFHSEVVLHARDQLDNAMEDDVVVTSKNSHIEELSTKIDLHTQLILAYDEIHEFENSDSMNTSLQDFIDVEKNSWVEEATSWRETFEKVTSRSVDAELPDQVEAKLSFATFAKGCIQDGVSSFERKKDGNLKICLCDSTRDRKQILLHVFKPLTKDVFSSKTTHSFFESLGLNEDFETLEKYYGEWFMTLPIKQIEKQCHSLLCPIVRWLHDMVLEYIESDEFKSEKEEITILGTLLDYCSNSEDLVRSFYLATACHEAITVATGNIEDRTYGLFTSERCAEPWKVILRKLRTGLLVSLRLYGIETGTLPVTVSRLEDPEMFSIHQLLAYDELSVTPDETKIALMESICAGSEASFVPSTDNGDATKRWQQLQLSCVVDRNTFEEDDTFESGNSPLLLYFLPFLDPKQLASHRALILAQRWSRNPYSLEMLEHSISALRSLEDIKSTCTIGQTIWNNHVRPIIRGSLFGFHEVDEVCEDIVGPLCDDEEWYKTLNKVSSSLLSLLRSSVDANVESPDDSFEIECDVWPPIQKDIILSGLTRNATNLDDSSIEVHGAVLCALQLTDDFSSLPECFPTLENLFLRESLAEHQPLSLRPTEAQALFIDDALRNKAMSFSEVSVNYDDLDDLVALGRAWGSDKSHILTEFLIIMYELGKEEMIQHLMTSTRLIDIERFQDGAMAIACVRLDAALVTLKKAKKGRSVVAMLDPDTCDYVKEHANLSKTENPGRIQSHGADGRLIPLAYTQDLILRMKRMNSANRADAAALSIMCETMLRAADVF</sequence>
<evidence type="ECO:0000259" key="2">
    <source>
        <dbReference type="Pfam" id="PF14655"/>
    </source>
</evidence>
<organism evidence="3 4">
    <name type="scientific">Chaetoceros tenuissimus</name>
    <dbReference type="NCBI Taxonomy" id="426638"/>
    <lineage>
        <taxon>Eukaryota</taxon>
        <taxon>Sar</taxon>
        <taxon>Stramenopiles</taxon>
        <taxon>Ochrophyta</taxon>
        <taxon>Bacillariophyta</taxon>
        <taxon>Coscinodiscophyceae</taxon>
        <taxon>Chaetocerotophycidae</taxon>
        <taxon>Chaetocerotales</taxon>
        <taxon>Chaetocerotaceae</taxon>
        <taxon>Chaetoceros</taxon>
    </lineage>
</organism>
<name>A0AAD3HEH1_9STRA</name>